<dbReference type="Proteomes" id="UP001152622">
    <property type="component" value="Chromosome 14"/>
</dbReference>
<feature type="compositionally biased region" description="Acidic residues" evidence="1">
    <location>
        <begin position="76"/>
        <end position="85"/>
    </location>
</feature>
<dbReference type="AlphaFoldDB" id="A0A9Q1EPR4"/>
<dbReference type="Pfam" id="PF15317">
    <property type="entry name" value="Lbh"/>
    <property type="match status" value="1"/>
</dbReference>
<comment type="caution">
    <text evidence="3">The sequence shown here is derived from an EMBL/GenBank/DDBJ whole genome shotgun (WGS) entry which is preliminary data.</text>
</comment>
<evidence type="ECO:0000313" key="3">
    <source>
        <dbReference type="EMBL" id="KAJ8342746.1"/>
    </source>
</evidence>
<dbReference type="InterPro" id="IPR038990">
    <property type="entry name" value="LBH_dom"/>
</dbReference>
<gene>
    <name evidence="3" type="ORF">SKAU_G00326740</name>
</gene>
<evidence type="ECO:0000313" key="4">
    <source>
        <dbReference type="Proteomes" id="UP001152622"/>
    </source>
</evidence>
<organism evidence="3 4">
    <name type="scientific">Synaphobranchus kaupii</name>
    <name type="common">Kaup's arrowtooth eel</name>
    <dbReference type="NCBI Taxonomy" id="118154"/>
    <lineage>
        <taxon>Eukaryota</taxon>
        <taxon>Metazoa</taxon>
        <taxon>Chordata</taxon>
        <taxon>Craniata</taxon>
        <taxon>Vertebrata</taxon>
        <taxon>Euteleostomi</taxon>
        <taxon>Actinopterygii</taxon>
        <taxon>Neopterygii</taxon>
        <taxon>Teleostei</taxon>
        <taxon>Anguilliformes</taxon>
        <taxon>Synaphobranchidae</taxon>
        <taxon>Synaphobranchus</taxon>
    </lineage>
</organism>
<feature type="compositionally biased region" description="Polar residues" evidence="1">
    <location>
        <begin position="88"/>
        <end position="103"/>
    </location>
</feature>
<feature type="region of interest" description="Disordered" evidence="1">
    <location>
        <begin position="76"/>
        <end position="103"/>
    </location>
</feature>
<name>A0A9Q1EPR4_SYNKA</name>
<proteinExistence type="predicted"/>
<feature type="domain" description="LBH" evidence="2">
    <location>
        <begin position="21"/>
        <end position="60"/>
    </location>
</feature>
<keyword evidence="4" id="KW-1185">Reference proteome</keyword>
<evidence type="ECO:0000256" key="1">
    <source>
        <dbReference type="SAM" id="MobiDB-lite"/>
    </source>
</evidence>
<dbReference type="OrthoDB" id="8951478at2759"/>
<dbReference type="EMBL" id="JAINUF010000014">
    <property type="protein sequence ID" value="KAJ8342746.1"/>
    <property type="molecule type" value="Genomic_DNA"/>
</dbReference>
<protein>
    <recommendedName>
        <fullName evidence="2">LBH domain-containing protein</fullName>
    </recommendedName>
</protein>
<accession>A0A9Q1EPR4</accession>
<sequence>MHQIFPDSAEVALGPEVALSSGDLKERLPYIVVEPIDLSPQESEEHCWPQESMASLEEEDIFQELYTRPAHLTDWQGEELEDVGNEEGSPNNGGVQRRQSNPLATAQLSCSRLTLPPVSQCPEEMPPCLRS</sequence>
<reference evidence="3" key="1">
    <citation type="journal article" date="2023" name="Science">
        <title>Genome structures resolve the early diversification of teleost fishes.</title>
        <authorList>
            <person name="Parey E."/>
            <person name="Louis A."/>
            <person name="Montfort J."/>
            <person name="Bouchez O."/>
            <person name="Roques C."/>
            <person name="Iampietro C."/>
            <person name="Lluch J."/>
            <person name="Castinel A."/>
            <person name="Donnadieu C."/>
            <person name="Desvignes T."/>
            <person name="Floi Bucao C."/>
            <person name="Jouanno E."/>
            <person name="Wen M."/>
            <person name="Mejri S."/>
            <person name="Dirks R."/>
            <person name="Jansen H."/>
            <person name="Henkel C."/>
            <person name="Chen W.J."/>
            <person name="Zahm M."/>
            <person name="Cabau C."/>
            <person name="Klopp C."/>
            <person name="Thompson A.W."/>
            <person name="Robinson-Rechavi M."/>
            <person name="Braasch I."/>
            <person name="Lecointre G."/>
            <person name="Bobe J."/>
            <person name="Postlethwait J.H."/>
            <person name="Berthelot C."/>
            <person name="Roest Crollius H."/>
            <person name="Guiguen Y."/>
        </authorList>
    </citation>
    <scope>NUCLEOTIDE SEQUENCE</scope>
    <source>
        <strain evidence="3">WJC10195</strain>
    </source>
</reference>
<evidence type="ECO:0000259" key="2">
    <source>
        <dbReference type="Pfam" id="PF15317"/>
    </source>
</evidence>